<reference evidence="2 3" key="1">
    <citation type="journal article" date="2014" name="Curr. Biol.">
        <title>The genome of the clonal raider ant Cerapachys biroi.</title>
        <authorList>
            <person name="Oxley P.R."/>
            <person name="Ji L."/>
            <person name="Fetter-Pruneda I."/>
            <person name="McKenzie S.K."/>
            <person name="Li C."/>
            <person name="Hu H."/>
            <person name="Zhang G."/>
            <person name="Kronauer D.J."/>
        </authorList>
    </citation>
    <scope>NUCLEOTIDE SEQUENCE [LARGE SCALE GENOMIC DNA]</scope>
</reference>
<feature type="compositionally biased region" description="Polar residues" evidence="1">
    <location>
        <begin position="1014"/>
        <end position="1028"/>
    </location>
</feature>
<dbReference type="OrthoDB" id="7694872at2759"/>
<feature type="compositionally biased region" description="Polar residues" evidence="1">
    <location>
        <begin position="895"/>
        <end position="913"/>
    </location>
</feature>
<feature type="compositionally biased region" description="Low complexity" evidence="1">
    <location>
        <begin position="1177"/>
        <end position="1197"/>
    </location>
</feature>
<feature type="region of interest" description="Disordered" evidence="1">
    <location>
        <begin position="159"/>
        <end position="257"/>
    </location>
</feature>
<accession>A0A026X216</accession>
<feature type="region of interest" description="Disordered" evidence="1">
    <location>
        <begin position="651"/>
        <end position="720"/>
    </location>
</feature>
<feature type="compositionally biased region" description="Polar residues" evidence="1">
    <location>
        <begin position="435"/>
        <end position="446"/>
    </location>
</feature>
<keyword evidence="3" id="KW-1185">Reference proteome</keyword>
<dbReference type="Proteomes" id="UP000053097">
    <property type="component" value="Unassembled WGS sequence"/>
</dbReference>
<feature type="compositionally biased region" description="Basic and acidic residues" evidence="1">
    <location>
        <begin position="679"/>
        <end position="690"/>
    </location>
</feature>
<feature type="compositionally biased region" description="Basic and acidic residues" evidence="1">
    <location>
        <begin position="1215"/>
        <end position="1225"/>
    </location>
</feature>
<dbReference type="OMA" id="VRTCYCK"/>
<feature type="compositionally biased region" description="Basic and acidic residues" evidence="1">
    <location>
        <begin position="209"/>
        <end position="243"/>
    </location>
</feature>
<feature type="compositionally biased region" description="Polar residues" evidence="1">
    <location>
        <begin position="528"/>
        <end position="540"/>
    </location>
</feature>
<feature type="compositionally biased region" description="Basic and acidic residues" evidence="1">
    <location>
        <begin position="392"/>
        <end position="404"/>
    </location>
</feature>
<name>A0A026X216_OOCBI</name>
<feature type="compositionally biased region" description="Basic and acidic residues" evidence="1">
    <location>
        <begin position="914"/>
        <end position="926"/>
    </location>
</feature>
<feature type="compositionally biased region" description="Basic and acidic residues" evidence="1">
    <location>
        <begin position="159"/>
        <end position="168"/>
    </location>
</feature>
<feature type="region of interest" description="Disordered" evidence="1">
    <location>
        <begin position="884"/>
        <end position="1029"/>
    </location>
</feature>
<feature type="compositionally biased region" description="Basic and acidic residues" evidence="1">
    <location>
        <begin position="462"/>
        <end position="495"/>
    </location>
</feature>
<evidence type="ECO:0000313" key="3">
    <source>
        <dbReference type="Proteomes" id="UP000053097"/>
    </source>
</evidence>
<evidence type="ECO:0000313" key="2">
    <source>
        <dbReference type="EMBL" id="EZA62041.1"/>
    </source>
</evidence>
<sequence>MDRTSEDSGSPQSCDVERICSATSTREMTSVRTCYCKHETSVPCRKDNDKSVIRNGACGNNEESRKMRSVINEKTLLDNRSVEVQPSDPVLSPETSAALENAAKIVGNAKIQLREICGTSRPDSPRRNINTYSDDPPLDDEAEELLYIRELVASKFHEASSSRCEDASGKASSGELPRARRVDLSAPKFRMSQRRRRRDDWSSLGYGDIDDRGSRERAPLTEVPPKDSLRDEDGMTVCDDRARDRRRASSSSAAERELVRARGNACRIQMGPSLHIVDRELTRQDLEDVHISPEPSRAQSHRANTATYVLRHDVAGSSTSAENEAEMRTRTPRTVLRARLGPLQREKRGRLIDFSADAAAAEAEKRAGDSASAERAESSTSRAQEYEEDQESDLRDTGGTRILERLGPAMNDGAANYAATADSETGNEKSKEKNGNQAEVTFSPDDTGSRYAEETGGGTSNKRSDIDKRAARRNPRDDGSAADEIREENQGDRSKPPFPPGDAPRKTGSLRRENITSMGSARAIDECLSNTYDSHSGQTNDEPRDDVAGENVRRRSFTSRDLRTKGEASEVDLYQPRLDDLDLILLSNEERLRRVTRAAENFVELLSRPEFARYRPDDGEQTTPRYAKPKEFYRESSADKKFQEEIPFARNESTRSSVLETELRNEDLTTETKSSILARETDRGRDDDAMKNSVEFSTYPASEASDGFGSPRPDEAQPNAEARLSDVSMDKSDATAFSNLLPALSSTRTTETQTCRRYRDEQIVQGDPADVESRVTAANRRDTDRSRKRGRSGDILLQVLHGLRDTSGSAADRFVTYILQDEKQSVERKVTSALKESAITPIAVQKLLDRLREVESARNAHQTETLGILKDILINAKSEAEEDAENINKHDKEISSSSHLANLLVRTNRTTPNETEKLISRKESPRQMRATADTSKVERITENFQDLKRRDNNSSNFSVNQDTRESVQSETRSSEATGGPKNNNRSKGDPYSEAESLKQISDIRSDDDEDTNSRHLSTKTASVKSSRTAVGDADVAIAASGDDAQNNKNLANQDANENIMQTAIDTRLLNISAEASSVAAREIVTQEAHDTNVALANKKGNLLAEISETKERVRSLPDASPAKSKLLGREVLKEKNVTFVHSLATEDVGSPCAIKTDSNSQHPVEKAIQEGHAPAKSCSADSPRESASSSSARNSESPLKETGSQTCFNIEGEDNSIKDTRDEAAGKPTTMAVIENGDFGLAKSAGNDAERRSRNTLLEYKLDILSGSNSSISSALLDHDNRYINGISGVKIKGVETASPETSSHSEGELYMPSSCSYSLGEVRVLRKRDLIADSTTDRDSSSVTSLLGSSGRV</sequence>
<feature type="compositionally biased region" description="Basic and acidic residues" evidence="1">
    <location>
        <begin position="363"/>
        <end position="377"/>
    </location>
</feature>
<feature type="compositionally biased region" description="Basic and acidic residues" evidence="1">
    <location>
        <begin position="935"/>
        <end position="952"/>
    </location>
</feature>
<feature type="region of interest" description="Disordered" evidence="1">
    <location>
        <begin position="1150"/>
        <end position="1225"/>
    </location>
</feature>
<evidence type="ECO:0000256" key="1">
    <source>
        <dbReference type="SAM" id="MobiDB-lite"/>
    </source>
</evidence>
<feature type="compositionally biased region" description="Polar residues" evidence="1">
    <location>
        <begin position="968"/>
        <end position="985"/>
    </location>
</feature>
<dbReference type="EMBL" id="KK107034">
    <property type="protein sequence ID" value="EZA62041.1"/>
    <property type="molecule type" value="Genomic_DNA"/>
</dbReference>
<organism evidence="2 3">
    <name type="scientific">Ooceraea biroi</name>
    <name type="common">Clonal raider ant</name>
    <name type="synonym">Cerapachys biroi</name>
    <dbReference type="NCBI Taxonomy" id="2015173"/>
    <lineage>
        <taxon>Eukaryota</taxon>
        <taxon>Metazoa</taxon>
        <taxon>Ecdysozoa</taxon>
        <taxon>Arthropoda</taxon>
        <taxon>Hexapoda</taxon>
        <taxon>Insecta</taxon>
        <taxon>Pterygota</taxon>
        <taxon>Neoptera</taxon>
        <taxon>Endopterygota</taxon>
        <taxon>Hymenoptera</taxon>
        <taxon>Apocrita</taxon>
        <taxon>Aculeata</taxon>
        <taxon>Formicoidea</taxon>
        <taxon>Formicidae</taxon>
        <taxon>Dorylinae</taxon>
        <taxon>Ooceraea</taxon>
    </lineage>
</organism>
<protein>
    <submittedName>
        <fullName evidence="2">Uncharacterized protein</fullName>
    </submittedName>
</protein>
<feature type="compositionally biased region" description="Basic and acidic residues" evidence="1">
    <location>
        <begin position="541"/>
        <end position="564"/>
    </location>
</feature>
<feature type="region of interest" description="Disordered" evidence="1">
    <location>
        <begin position="363"/>
        <end position="564"/>
    </location>
</feature>
<feature type="region of interest" description="Disordered" evidence="1">
    <location>
        <begin position="765"/>
        <end position="789"/>
    </location>
</feature>
<gene>
    <name evidence="2" type="ORF">X777_06727</name>
</gene>
<proteinExistence type="predicted"/>
<feature type="region of interest" description="Disordered" evidence="1">
    <location>
        <begin position="118"/>
        <end position="138"/>
    </location>
</feature>